<dbReference type="AlphaFoldDB" id="A0A0P6XXQ0"/>
<comment type="cofactor">
    <cofactor evidence="1">
        <name>thiamine diphosphate</name>
        <dbReference type="ChEBI" id="CHEBI:58937"/>
    </cofactor>
</comment>
<gene>
    <name evidence="5" type="ORF">ADM99_02010</name>
</gene>
<proteinExistence type="inferred from homology"/>
<dbReference type="CDD" id="cd02012">
    <property type="entry name" value="TPP_TK"/>
    <property type="match status" value="1"/>
</dbReference>
<keyword evidence="6" id="KW-1185">Reference proteome</keyword>
<name>A0A0P6XXQ0_9CHLR</name>
<dbReference type="Pfam" id="PF00456">
    <property type="entry name" value="Transketolase_N"/>
    <property type="match status" value="1"/>
</dbReference>
<feature type="domain" description="Transketolase N-terminal" evidence="4">
    <location>
        <begin position="14"/>
        <end position="269"/>
    </location>
</feature>
<keyword evidence="3" id="KW-0786">Thiamine pyrophosphate</keyword>
<evidence type="ECO:0000313" key="6">
    <source>
        <dbReference type="Proteomes" id="UP000050430"/>
    </source>
</evidence>
<protein>
    <recommendedName>
        <fullName evidence="4">Transketolase N-terminal domain-containing protein</fullName>
    </recommendedName>
</protein>
<accession>A0A0P6XXQ0</accession>
<dbReference type="OrthoDB" id="8732661at2"/>
<dbReference type="InterPro" id="IPR029061">
    <property type="entry name" value="THDP-binding"/>
</dbReference>
<comment type="caution">
    <text evidence="5">The sequence shown here is derived from an EMBL/GenBank/DDBJ whole genome shotgun (WGS) entry which is preliminary data.</text>
</comment>
<dbReference type="SUPFAM" id="SSF52518">
    <property type="entry name" value="Thiamin diphosphate-binding fold (THDP-binding)"/>
    <property type="match status" value="1"/>
</dbReference>
<evidence type="ECO:0000259" key="4">
    <source>
        <dbReference type="Pfam" id="PF00456"/>
    </source>
</evidence>
<reference evidence="5 6" key="1">
    <citation type="submission" date="2015-07" db="EMBL/GenBank/DDBJ databases">
        <title>Genome sequence of Leptolinea tardivitalis DSM 16556.</title>
        <authorList>
            <person name="Hemp J."/>
            <person name="Ward L.M."/>
            <person name="Pace L.A."/>
            <person name="Fischer W.W."/>
        </authorList>
    </citation>
    <scope>NUCLEOTIDE SEQUENCE [LARGE SCALE GENOMIC DNA]</scope>
    <source>
        <strain evidence="5 6">YMTK-2</strain>
    </source>
</reference>
<dbReference type="InterPro" id="IPR005474">
    <property type="entry name" value="Transketolase_N"/>
</dbReference>
<organism evidence="5 6">
    <name type="scientific">Leptolinea tardivitalis</name>
    <dbReference type="NCBI Taxonomy" id="229920"/>
    <lineage>
        <taxon>Bacteria</taxon>
        <taxon>Bacillati</taxon>
        <taxon>Chloroflexota</taxon>
        <taxon>Anaerolineae</taxon>
        <taxon>Anaerolineales</taxon>
        <taxon>Anaerolineaceae</taxon>
        <taxon>Leptolinea</taxon>
    </lineage>
</organism>
<evidence type="ECO:0000313" key="5">
    <source>
        <dbReference type="EMBL" id="KPL74032.1"/>
    </source>
</evidence>
<dbReference type="EMBL" id="LGCK01000004">
    <property type="protein sequence ID" value="KPL74032.1"/>
    <property type="molecule type" value="Genomic_DNA"/>
</dbReference>
<evidence type="ECO:0000256" key="3">
    <source>
        <dbReference type="ARBA" id="ARBA00023052"/>
    </source>
</evidence>
<sequence>MAEDDKRIRDLRLMANTIRVDIVTTARDCAEGVHAGGSLSLAEVLSVLFFSELKVNPKDPKDPNRDRLVLSKGHANIGLSSAMAHRGFFSVDELKRFDQLGAPLSMHVDMHRMPGVEISSGSLGHGLPVAVGMALAGKLDKAPWRVFAIVSDGEIMEGSCWEAMMAAAHYKLNNLTMVMDRNRFCLDGPTETIMSLEPFEDKLRAFGWRVISVDGHDVVALLKAFADKAPGDDRPRVIVCNTVKGKGVSFLENTAGAHFTQLKPDKAAIALEELAAARAAIK</sequence>
<dbReference type="RefSeq" id="WP_062423001.1">
    <property type="nucleotide sequence ID" value="NZ_BBYA01000012.1"/>
</dbReference>
<comment type="similarity">
    <text evidence="2">Belongs to the transketolase family.</text>
</comment>
<dbReference type="PANTHER" id="PTHR47514:SF1">
    <property type="entry name" value="TRANSKETOLASE N-TERMINAL SECTION-RELATED"/>
    <property type="match status" value="1"/>
</dbReference>
<dbReference type="Gene3D" id="3.40.50.970">
    <property type="match status" value="1"/>
</dbReference>
<evidence type="ECO:0000256" key="1">
    <source>
        <dbReference type="ARBA" id="ARBA00001964"/>
    </source>
</evidence>
<dbReference type="STRING" id="229920.ADM99_02010"/>
<dbReference type="PANTHER" id="PTHR47514">
    <property type="entry name" value="TRANSKETOLASE N-TERMINAL SECTION-RELATED"/>
    <property type="match status" value="1"/>
</dbReference>
<dbReference type="Proteomes" id="UP000050430">
    <property type="component" value="Unassembled WGS sequence"/>
</dbReference>
<evidence type="ECO:0000256" key="2">
    <source>
        <dbReference type="ARBA" id="ARBA00007131"/>
    </source>
</evidence>
<dbReference type="PATRIC" id="fig|229920.5.peg.3320"/>